<dbReference type="InterPro" id="IPR027417">
    <property type="entry name" value="P-loop_NTPase"/>
</dbReference>
<evidence type="ECO:0000313" key="3">
    <source>
        <dbReference type="EMBL" id="CAB4140620.1"/>
    </source>
</evidence>
<sequence>MLRDYQERISNEAADLLRKYKIAYLSMQVRTGKTMTALAAAAKYGAGSVLFVTKKKAITSIEKDVELLGSLFGIEVVNYEQLHKVSLWYDLVIIDEAHSLGAFPKPSQRTKRLKELCEGLPIIYLSGTPTPESYSQLYHQLWVSSYSPFTEYKNFYKWAADYVTIKKKHFHGVAVNDYSHADKEKINAMTNQLFISFTQAEAGFEQVVEEEVLYVRMNPGTYTLAKKLQTDKVFIGKNGEEVLADTAVKLMNKLHQVYSGTIITESGEAMVFDNTKAKFIKEYFTGQKIAIFYKFRAELGMLQWAFGFDKLTSDPALFNERSDLIFVSQIQSGREGINLGTADALVMLNIDFASVSYQQARARMQTIDRSTPAKVYWVFAENGIEDKIYKVVQDKQDFTLSYFRKYYDRIATPV</sequence>
<reference evidence="3" key="1">
    <citation type="submission" date="2020-04" db="EMBL/GenBank/DDBJ databases">
        <authorList>
            <person name="Chiriac C."/>
            <person name="Salcher M."/>
            <person name="Ghai R."/>
            <person name="Kavagutti S V."/>
        </authorList>
    </citation>
    <scope>NUCLEOTIDE SEQUENCE</scope>
</reference>
<dbReference type="PANTHER" id="PTHR45766">
    <property type="entry name" value="DNA ANNEALING HELICASE AND ENDONUCLEASE ZRANB3 FAMILY MEMBER"/>
    <property type="match status" value="1"/>
</dbReference>
<dbReference type="Pfam" id="PF00176">
    <property type="entry name" value="SNF2-rel_dom"/>
    <property type="match status" value="1"/>
</dbReference>
<evidence type="ECO:0000256" key="1">
    <source>
        <dbReference type="ARBA" id="ARBA00022801"/>
    </source>
</evidence>
<dbReference type="EMBL" id="LR796374">
    <property type="protein sequence ID" value="CAB4140620.1"/>
    <property type="molecule type" value="Genomic_DNA"/>
</dbReference>
<gene>
    <name evidence="3" type="ORF">UFOVP402_49</name>
</gene>
<name>A0A6J5M6C7_9CAUD</name>
<feature type="domain" description="Helicase ATP-binding" evidence="2">
    <location>
        <begin position="2"/>
        <end position="156"/>
    </location>
</feature>
<accession>A0A6J5M6C7</accession>
<dbReference type="InterPro" id="IPR000330">
    <property type="entry name" value="SNF2_N"/>
</dbReference>
<dbReference type="PANTHER" id="PTHR45766:SF6">
    <property type="entry name" value="SWI_SNF-RELATED MATRIX-ASSOCIATED ACTIN-DEPENDENT REGULATOR OF CHROMATIN SUBFAMILY A-LIKE PROTEIN 1"/>
    <property type="match status" value="1"/>
</dbReference>
<dbReference type="GO" id="GO:0016787">
    <property type="term" value="F:hydrolase activity"/>
    <property type="evidence" value="ECO:0007669"/>
    <property type="project" value="UniProtKB-KW"/>
</dbReference>
<organism evidence="3">
    <name type="scientific">uncultured Caudovirales phage</name>
    <dbReference type="NCBI Taxonomy" id="2100421"/>
    <lineage>
        <taxon>Viruses</taxon>
        <taxon>Duplodnaviria</taxon>
        <taxon>Heunggongvirae</taxon>
        <taxon>Uroviricota</taxon>
        <taxon>Caudoviricetes</taxon>
        <taxon>Peduoviridae</taxon>
        <taxon>Maltschvirus</taxon>
        <taxon>Maltschvirus maltsch</taxon>
    </lineage>
</organism>
<keyword evidence="1" id="KW-0378">Hydrolase</keyword>
<evidence type="ECO:0000259" key="2">
    <source>
        <dbReference type="SMART" id="SM00487"/>
    </source>
</evidence>
<proteinExistence type="predicted"/>
<dbReference type="SMART" id="SM00487">
    <property type="entry name" value="DEXDc"/>
    <property type="match status" value="1"/>
</dbReference>
<protein>
    <submittedName>
        <fullName evidence="3">DEXDc domain containing protein</fullName>
    </submittedName>
</protein>
<dbReference type="Gene3D" id="3.40.50.300">
    <property type="entry name" value="P-loop containing nucleotide triphosphate hydrolases"/>
    <property type="match status" value="2"/>
</dbReference>
<dbReference type="GO" id="GO:0005524">
    <property type="term" value="F:ATP binding"/>
    <property type="evidence" value="ECO:0007669"/>
    <property type="project" value="InterPro"/>
</dbReference>
<dbReference type="SUPFAM" id="SSF52540">
    <property type="entry name" value="P-loop containing nucleoside triphosphate hydrolases"/>
    <property type="match status" value="2"/>
</dbReference>
<dbReference type="InterPro" id="IPR014001">
    <property type="entry name" value="Helicase_ATP-bd"/>
</dbReference>